<proteinExistence type="predicted"/>
<organism evidence="1 2">
    <name type="scientific">Mycena maculata</name>
    <dbReference type="NCBI Taxonomy" id="230809"/>
    <lineage>
        <taxon>Eukaryota</taxon>
        <taxon>Fungi</taxon>
        <taxon>Dikarya</taxon>
        <taxon>Basidiomycota</taxon>
        <taxon>Agaricomycotina</taxon>
        <taxon>Agaricomycetes</taxon>
        <taxon>Agaricomycetidae</taxon>
        <taxon>Agaricales</taxon>
        <taxon>Marasmiineae</taxon>
        <taxon>Mycenaceae</taxon>
        <taxon>Mycena</taxon>
    </lineage>
</organism>
<dbReference type="AlphaFoldDB" id="A0AAD7NUQ1"/>
<name>A0AAD7NUQ1_9AGAR</name>
<sequence>LNMSRQLATFARRMGDFEQLIIAIATNDFKRVNVLLRTAIKNGASINTITAQIIEAAQGIRSTKGFTKFEHDLSLLIYRIGGHSLLYSLNHALGLPSLRTINNAANFVKITPTFGPISAAEICANIQNVILKPRTLAGKTGKHGIVIMMDECAVEERCDYFPSANKIGGLCQKHSGGIPLTLQTYKSAMTIVNALHEGTVHFAKEMLVVAVRFGNEENIYPILVAPTCKMETAEDTVALYEMIISAWDDVARETCGVIRNFATDGDPNRRRAGYLLFCQEELPTSHPLYEILSNLKGLNLCTGKDLILQTIDWRHEIKRDSQLLGNCTLVRQPSGMTVDGRIINPFFLGETLNLLPDQDEKSVHRLLNPNDAQNVPTALGLVDAIIQLHDLKPPSSNVELATTLDSTRLLGYLFENFSHPFITPEASLSDQIQMLSTYAHLAFVLFREFRTDFMSNQLYGDTQTTAKNIVFSVAKQQLLDPNVKVNANEDGTDPVESHFGFMRMAGSHNSAMSYKQGVERNGWACDIQGVYSRWPQLHQESRRRRITRTSHKDHLNTSKWIADLLAGRCDLIDCWCLGEAEAIRILKLFSKLSPEKYDFHAILATSGVDFLRPWGNNIYPGLAADPDRSV</sequence>
<dbReference type="EMBL" id="JARJLG010000014">
    <property type="protein sequence ID" value="KAJ7775735.1"/>
    <property type="molecule type" value="Genomic_DNA"/>
</dbReference>
<accession>A0AAD7NUQ1</accession>
<evidence type="ECO:0000313" key="1">
    <source>
        <dbReference type="EMBL" id="KAJ7775735.1"/>
    </source>
</evidence>
<dbReference type="Proteomes" id="UP001215280">
    <property type="component" value="Unassembled WGS sequence"/>
</dbReference>
<keyword evidence="2" id="KW-1185">Reference proteome</keyword>
<protein>
    <submittedName>
        <fullName evidence="1">Uncharacterized protein</fullName>
    </submittedName>
</protein>
<comment type="caution">
    <text evidence="1">The sequence shown here is derived from an EMBL/GenBank/DDBJ whole genome shotgun (WGS) entry which is preliminary data.</text>
</comment>
<evidence type="ECO:0000313" key="2">
    <source>
        <dbReference type="Proteomes" id="UP001215280"/>
    </source>
</evidence>
<reference evidence="1" key="1">
    <citation type="submission" date="2023-03" db="EMBL/GenBank/DDBJ databases">
        <title>Massive genome expansion in bonnet fungi (Mycena s.s.) driven by repeated elements and novel gene families across ecological guilds.</title>
        <authorList>
            <consortium name="Lawrence Berkeley National Laboratory"/>
            <person name="Harder C.B."/>
            <person name="Miyauchi S."/>
            <person name="Viragh M."/>
            <person name="Kuo A."/>
            <person name="Thoen E."/>
            <person name="Andreopoulos B."/>
            <person name="Lu D."/>
            <person name="Skrede I."/>
            <person name="Drula E."/>
            <person name="Henrissat B."/>
            <person name="Morin E."/>
            <person name="Kohler A."/>
            <person name="Barry K."/>
            <person name="LaButti K."/>
            <person name="Morin E."/>
            <person name="Salamov A."/>
            <person name="Lipzen A."/>
            <person name="Mereny Z."/>
            <person name="Hegedus B."/>
            <person name="Baldrian P."/>
            <person name="Stursova M."/>
            <person name="Weitz H."/>
            <person name="Taylor A."/>
            <person name="Grigoriev I.V."/>
            <person name="Nagy L.G."/>
            <person name="Martin F."/>
            <person name="Kauserud H."/>
        </authorList>
    </citation>
    <scope>NUCLEOTIDE SEQUENCE</scope>
    <source>
        <strain evidence="1">CBHHK188m</strain>
    </source>
</reference>
<gene>
    <name evidence="1" type="ORF">DFH07DRAFT_683851</name>
</gene>
<feature type="non-terminal residue" evidence="1">
    <location>
        <position position="1"/>
    </location>
</feature>
<feature type="non-terminal residue" evidence="1">
    <location>
        <position position="630"/>
    </location>
</feature>